<dbReference type="PROSITE" id="PS50082">
    <property type="entry name" value="WD_REPEATS_2"/>
    <property type="match status" value="1"/>
</dbReference>
<dbReference type="InterPro" id="IPR036322">
    <property type="entry name" value="WD40_repeat_dom_sf"/>
</dbReference>
<evidence type="ECO:0000256" key="1">
    <source>
        <dbReference type="ARBA" id="ARBA00022574"/>
    </source>
</evidence>
<proteinExistence type="predicted"/>
<evidence type="ECO:0000256" key="2">
    <source>
        <dbReference type="ARBA" id="ARBA00022737"/>
    </source>
</evidence>
<dbReference type="InterPro" id="IPR051510">
    <property type="entry name" value="SKI8"/>
</dbReference>
<dbReference type="OMA" id="CVCLDRS"/>
<reference evidence="4 5" key="1">
    <citation type="submission" date="2019-07" db="EMBL/GenBank/DDBJ databases">
        <title>Genome assembly of two rare yeast pathogens: Diutina rugosa and Trichomonascus ciferrii.</title>
        <authorList>
            <person name="Mixao V."/>
            <person name="Saus E."/>
            <person name="Hansen A."/>
            <person name="Lass-Flor C."/>
            <person name="Gabaldon T."/>
        </authorList>
    </citation>
    <scope>NUCLEOTIDE SEQUENCE [LARGE SCALE GENOMIC DNA]</scope>
    <source>
        <strain evidence="4 5">CBS 613</strain>
    </source>
</reference>
<comment type="caution">
    <text evidence="4">The sequence shown here is derived from an EMBL/GenBank/DDBJ whole genome shotgun (WGS) entry which is preliminary data.</text>
</comment>
<keyword evidence="2" id="KW-0677">Repeat</keyword>
<evidence type="ECO:0008006" key="6">
    <source>
        <dbReference type="Google" id="ProtNLM"/>
    </source>
</evidence>
<evidence type="ECO:0000313" key="4">
    <source>
        <dbReference type="EMBL" id="KAA8905613.1"/>
    </source>
</evidence>
<dbReference type="InterPro" id="IPR015943">
    <property type="entry name" value="WD40/YVTN_repeat-like_dom_sf"/>
</dbReference>
<dbReference type="Proteomes" id="UP000449547">
    <property type="component" value="Unassembled WGS sequence"/>
</dbReference>
<dbReference type="GO" id="GO:0005634">
    <property type="term" value="C:nucleus"/>
    <property type="evidence" value="ECO:0007669"/>
    <property type="project" value="TreeGrafter"/>
</dbReference>
<dbReference type="Pfam" id="PF00400">
    <property type="entry name" value="WD40"/>
    <property type="match status" value="1"/>
</dbReference>
<dbReference type="AlphaFoldDB" id="A0A642UU38"/>
<dbReference type="GO" id="GO:0032991">
    <property type="term" value="C:protein-containing complex"/>
    <property type="evidence" value="ECO:0007669"/>
    <property type="project" value="UniProtKB-ARBA"/>
</dbReference>
<dbReference type="InterPro" id="IPR019775">
    <property type="entry name" value="WD40_repeat_CS"/>
</dbReference>
<sequence>MGKQYISTVSAAQAHKSDITGVAITNKYTITVSSDGYANFWDNKQVDVHDPNDHVVKQDIGSKGLHHVACLEKTLGGSGVKVVVVAFTGFDGSTKLFYYTGDDISTWTEIDSSRFATSTWVPAFYNNPVGNRDSLLVSLVNGQVSINDVEYEVTDDGKLTGVKITDTGAFNPNLGSFPISLAVSATEDPVFAVGYTNGDVLLCELAKKKIIYSLHSSDLKLQGDKSSSVPRVLEFSPGGMILAVGRDIESAGTISLYDVVYGENIGSLTVPSHSNNTGIGGFAHEGWILGLSFNGTGEFLASCGYDKVIRVWNVDTKEREATITVSITDLEDTEHDENTDVSVVSGVRFINKGIRGGAGGDANDGLVAISFDRGVRWYREAGGI</sequence>
<dbReference type="PANTHER" id="PTHR44090">
    <property type="entry name" value="WD REPEAT-CONTAINING PROTEIN 61"/>
    <property type="match status" value="1"/>
</dbReference>
<organism evidence="4 5">
    <name type="scientific">Diutina rugosa</name>
    <name type="common">Yeast</name>
    <name type="synonym">Candida rugosa</name>
    <dbReference type="NCBI Taxonomy" id="5481"/>
    <lineage>
        <taxon>Eukaryota</taxon>
        <taxon>Fungi</taxon>
        <taxon>Dikarya</taxon>
        <taxon>Ascomycota</taxon>
        <taxon>Saccharomycotina</taxon>
        <taxon>Pichiomycetes</taxon>
        <taxon>Debaryomycetaceae</taxon>
        <taxon>Diutina</taxon>
    </lineage>
</organism>
<dbReference type="Gene3D" id="2.130.10.10">
    <property type="entry name" value="YVTN repeat-like/Quinoprotein amine dehydrogenase"/>
    <property type="match status" value="1"/>
</dbReference>
<keyword evidence="5" id="KW-1185">Reference proteome</keyword>
<feature type="repeat" description="WD" evidence="3">
    <location>
        <begin position="281"/>
        <end position="322"/>
    </location>
</feature>
<dbReference type="VEuPathDB" id="FungiDB:DIURU_001416"/>
<dbReference type="PROSITE" id="PS50294">
    <property type="entry name" value="WD_REPEATS_REGION"/>
    <property type="match status" value="1"/>
</dbReference>
<dbReference type="GeneID" id="54780069"/>
<dbReference type="SMART" id="SM00320">
    <property type="entry name" value="WD40"/>
    <property type="match status" value="2"/>
</dbReference>
<dbReference type="SUPFAM" id="SSF50978">
    <property type="entry name" value="WD40 repeat-like"/>
    <property type="match status" value="1"/>
</dbReference>
<dbReference type="EMBL" id="SWFT01000044">
    <property type="protein sequence ID" value="KAA8905613.1"/>
    <property type="molecule type" value="Genomic_DNA"/>
</dbReference>
<dbReference type="OrthoDB" id="10251741at2759"/>
<accession>A0A642UU38</accession>
<gene>
    <name evidence="4" type="ORF">DIURU_001416</name>
</gene>
<dbReference type="RefSeq" id="XP_034013773.1">
    <property type="nucleotide sequence ID" value="XM_034153957.1"/>
</dbReference>
<dbReference type="PROSITE" id="PS00678">
    <property type="entry name" value="WD_REPEATS_1"/>
    <property type="match status" value="1"/>
</dbReference>
<evidence type="ECO:0000313" key="5">
    <source>
        <dbReference type="Proteomes" id="UP000449547"/>
    </source>
</evidence>
<name>A0A642UU38_DIURU</name>
<evidence type="ECO:0000256" key="3">
    <source>
        <dbReference type="PROSITE-ProRule" id="PRU00221"/>
    </source>
</evidence>
<keyword evidence="1 3" id="KW-0853">WD repeat</keyword>
<protein>
    <recommendedName>
        <fullName evidence="6">Anaphase-promoting complex subunit 4 WD40 domain-containing protein</fullName>
    </recommendedName>
</protein>
<dbReference type="InterPro" id="IPR001680">
    <property type="entry name" value="WD40_rpt"/>
</dbReference>
<dbReference type="PANTHER" id="PTHR44090:SF1">
    <property type="entry name" value="SUPERKILLER COMPLEX PROTEIN 8"/>
    <property type="match status" value="1"/>
</dbReference>